<gene>
    <name evidence="3" type="ORF">MBJ925_LOCUS29361</name>
</gene>
<feature type="compositionally biased region" description="Basic and acidic residues" evidence="1">
    <location>
        <begin position="148"/>
        <end position="164"/>
    </location>
</feature>
<comment type="caution">
    <text evidence="3">The sequence shown here is derived from an EMBL/GenBank/DDBJ whole genome shotgun (WGS) entry which is preliminary data.</text>
</comment>
<evidence type="ECO:0000313" key="3">
    <source>
        <dbReference type="EMBL" id="CAF2140167.1"/>
    </source>
</evidence>
<evidence type="ECO:0000256" key="1">
    <source>
        <dbReference type="SAM" id="MobiDB-lite"/>
    </source>
</evidence>
<accession>A0A816WYQ9</accession>
<reference evidence="3" key="1">
    <citation type="submission" date="2021-02" db="EMBL/GenBank/DDBJ databases">
        <authorList>
            <person name="Nowell W R."/>
        </authorList>
    </citation>
    <scope>NUCLEOTIDE SEQUENCE</scope>
</reference>
<feature type="compositionally biased region" description="Polar residues" evidence="1">
    <location>
        <begin position="196"/>
        <end position="210"/>
    </location>
</feature>
<evidence type="ECO:0000256" key="2">
    <source>
        <dbReference type="SAM" id="Phobius"/>
    </source>
</evidence>
<feature type="region of interest" description="Disordered" evidence="1">
    <location>
        <begin position="190"/>
        <end position="210"/>
    </location>
</feature>
<keyword evidence="2" id="KW-1133">Transmembrane helix</keyword>
<dbReference type="EMBL" id="CAJNRE010015705">
    <property type="protein sequence ID" value="CAF2140167.1"/>
    <property type="molecule type" value="Genomic_DNA"/>
</dbReference>
<keyword evidence="2" id="KW-0472">Membrane</keyword>
<proteinExistence type="predicted"/>
<protein>
    <submittedName>
        <fullName evidence="3">Uncharacterized protein</fullName>
    </submittedName>
</protein>
<organism evidence="3 4">
    <name type="scientific">Rotaria magnacalcarata</name>
    <dbReference type="NCBI Taxonomy" id="392030"/>
    <lineage>
        <taxon>Eukaryota</taxon>
        <taxon>Metazoa</taxon>
        <taxon>Spiralia</taxon>
        <taxon>Gnathifera</taxon>
        <taxon>Rotifera</taxon>
        <taxon>Eurotatoria</taxon>
        <taxon>Bdelloidea</taxon>
        <taxon>Philodinida</taxon>
        <taxon>Philodinidae</taxon>
        <taxon>Rotaria</taxon>
    </lineage>
</organism>
<feature type="transmembrane region" description="Helical" evidence="2">
    <location>
        <begin position="26"/>
        <end position="45"/>
    </location>
</feature>
<sequence>MNNTTFLLVEQNKPLELTNIYDSSDAIAYIVVVIFWYSSCILFLLRMQMIPSAGVVEHSSKYSNSLLDRRLHELADKERRDKLWDIYFNRSKNTNNKLTRGEPCRIRNIQRRLATIDQCDQDFNERVQFFHKRNSLAAQYTSSNRSKSRMEKRSDTRHRSCIDPRSFEERRNTIDNFKLDEKYPRAVQKLVKRRQYASNSDRGLSNEPST</sequence>
<evidence type="ECO:0000313" key="4">
    <source>
        <dbReference type="Proteomes" id="UP000663824"/>
    </source>
</evidence>
<dbReference type="Proteomes" id="UP000663824">
    <property type="component" value="Unassembled WGS sequence"/>
</dbReference>
<dbReference type="AlphaFoldDB" id="A0A816WYQ9"/>
<keyword evidence="2" id="KW-0812">Transmembrane</keyword>
<name>A0A816WYQ9_9BILA</name>
<feature type="region of interest" description="Disordered" evidence="1">
    <location>
        <begin position="140"/>
        <end position="164"/>
    </location>
</feature>